<evidence type="ECO:0000259" key="1">
    <source>
        <dbReference type="PROSITE" id="PS51186"/>
    </source>
</evidence>
<dbReference type="CDD" id="cd04301">
    <property type="entry name" value="NAT_SF"/>
    <property type="match status" value="1"/>
</dbReference>
<dbReference type="InterPro" id="IPR000182">
    <property type="entry name" value="GNAT_dom"/>
</dbReference>
<dbReference type="Gene3D" id="3.40.630.30">
    <property type="match status" value="2"/>
</dbReference>
<dbReference type="Pfam" id="PF00583">
    <property type="entry name" value="Acetyltransf_1"/>
    <property type="match status" value="2"/>
</dbReference>
<proteinExistence type="predicted"/>
<dbReference type="Proteomes" id="UP000563151">
    <property type="component" value="Unassembled WGS sequence"/>
</dbReference>
<dbReference type="RefSeq" id="WP_035145494.1">
    <property type="nucleotide sequence ID" value="NZ_JAAZWO010000013.1"/>
</dbReference>
<dbReference type="EMBL" id="JAAZWO010000013">
    <property type="protein sequence ID" value="MBC2398384.1"/>
    <property type="molecule type" value="Genomic_DNA"/>
</dbReference>
<accession>A0A923EC99</accession>
<dbReference type="PROSITE" id="PS51186">
    <property type="entry name" value="GNAT"/>
    <property type="match status" value="1"/>
</dbReference>
<reference evidence="2 3" key="1">
    <citation type="submission" date="2020-04" db="EMBL/GenBank/DDBJ databases">
        <title>Genomic insights into acetone-butanol-ethanol (ABE) fermentation by sequencing solventogenic clostridia strains.</title>
        <authorList>
            <person name="Brown S."/>
        </authorList>
    </citation>
    <scope>NUCLEOTIDE SEQUENCE [LARGE SCALE GENOMIC DNA]</scope>
    <source>
        <strain evidence="2 3">DJ011</strain>
    </source>
</reference>
<gene>
    <name evidence="2" type="ORF">HGG79_11475</name>
</gene>
<evidence type="ECO:0000313" key="2">
    <source>
        <dbReference type="EMBL" id="MBC2398384.1"/>
    </source>
</evidence>
<dbReference type="InterPro" id="IPR016181">
    <property type="entry name" value="Acyl_CoA_acyltransferase"/>
</dbReference>
<sequence length="331" mass="38732">MQVSYRFITKKEMKNIIKVWNDNIGCFFPMDEKLFCQNIEGDKNLLKKDILGAFVEEDLVGFIIFKQQLKPRGIIEADKTQGNINSLIVDFKYRNIGIGSYLLYKCENILQARGIKHIEVGRDTFHFFPGVPLEFKDGYKFFNKRGYKDSYSSSDLICDISSIDFSKLKNLKRLKLNENKEYVVLPFNKDEEEKLICFFKEAFPGRWLEAIKYALNNDADGEDIIIMKDIKKDIVIGFSRVYHKDSKVIGPPIYWRKLLGENFGGLGPIGIHPQYRQKTLGLTLLFKSLEILKNRHVENICIDWTELYKFYGIFNFIPWKSYVHMGKDFSL</sequence>
<evidence type="ECO:0000313" key="3">
    <source>
        <dbReference type="Proteomes" id="UP000563151"/>
    </source>
</evidence>
<dbReference type="SUPFAM" id="SSF55729">
    <property type="entry name" value="Acyl-CoA N-acyltransferases (Nat)"/>
    <property type="match status" value="2"/>
</dbReference>
<feature type="domain" description="N-acetyltransferase" evidence="1">
    <location>
        <begin position="3"/>
        <end position="172"/>
    </location>
</feature>
<organism evidence="2 3">
    <name type="scientific">Clostridium tetanomorphum</name>
    <dbReference type="NCBI Taxonomy" id="1553"/>
    <lineage>
        <taxon>Bacteria</taxon>
        <taxon>Bacillati</taxon>
        <taxon>Bacillota</taxon>
        <taxon>Clostridia</taxon>
        <taxon>Eubacteriales</taxon>
        <taxon>Clostridiaceae</taxon>
        <taxon>Clostridium</taxon>
    </lineage>
</organism>
<comment type="caution">
    <text evidence="2">The sequence shown here is derived from an EMBL/GenBank/DDBJ whole genome shotgun (WGS) entry which is preliminary data.</text>
</comment>
<protein>
    <submittedName>
        <fullName evidence="2">GNAT family N-acetyltransferase</fullName>
    </submittedName>
</protein>
<dbReference type="GO" id="GO:0016747">
    <property type="term" value="F:acyltransferase activity, transferring groups other than amino-acyl groups"/>
    <property type="evidence" value="ECO:0007669"/>
    <property type="project" value="InterPro"/>
</dbReference>
<keyword evidence="3" id="KW-1185">Reference proteome</keyword>
<name>A0A923EC99_CLOTT</name>
<dbReference type="AlphaFoldDB" id="A0A923EC99"/>